<evidence type="ECO:0000313" key="6">
    <source>
        <dbReference type="EMBL" id="GAQ25326.1"/>
    </source>
</evidence>
<dbReference type="SUPFAM" id="SSF111342">
    <property type="entry name" value="CbiD-like"/>
    <property type="match status" value="1"/>
</dbReference>
<keyword evidence="4 5" id="KW-0949">S-adenosyl-L-methionine</keyword>
<dbReference type="GO" id="GO:0019251">
    <property type="term" value="P:anaerobic cobalamin biosynthetic process"/>
    <property type="evidence" value="ECO:0007669"/>
    <property type="project" value="UniProtKB-UniRule"/>
</dbReference>
<dbReference type="STRING" id="224999.GCA_001485475_01342"/>
<dbReference type="PANTHER" id="PTHR35863">
    <property type="entry name" value="COBALT-PRECORRIN-5B C(1)-METHYLTRANSFERASE"/>
    <property type="match status" value="1"/>
</dbReference>
<dbReference type="UniPathway" id="UPA00148">
    <property type="reaction ID" value="UER00227"/>
</dbReference>
<dbReference type="NCBIfam" id="TIGR00312">
    <property type="entry name" value="cbiD"/>
    <property type="match status" value="1"/>
</dbReference>
<dbReference type="AlphaFoldDB" id="A0A0U9HEY9"/>
<evidence type="ECO:0000256" key="3">
    <source>
        <dbReference type="ARBA" id="ARBA00022679"/>
    </source>
</evidence>
<accession>A0A0U9HEY9</accession>
<gene>
    <name evidence="5" type="primary">cbiD</name>
    <name evidence="6" type="ORF">TSYNT_7345</name>
</gene>
<organism evidence="6">
    <name type="scientific">Tepidanaerobacter syntrophicus</name>
    <dbReference type="NCBI Taxonomy" id="224999"/>
    <lineage>
        <taxon>Bacteria</taxon>
        <taxon>Bacillati</taxon>
        <taxon>Bacillota</taxon>
        <taxon>Clostridia</taxon>
        <taxon>Thermosediminibacterales</taxon>
        <taxon>Tepidanaerobacteraceae</taxon>
        <taxon>Tepidanaerobacter</taxon>
    </lineage>
</organism>
<evidence type="ECO:0000313" key="7">
    <source>
        <dbReference type="Proteomes" id="UP000062160"/>
    </source>
</evidence>
<dbReference type="Pfam" id="PF01888">
    <property type="entry name" value="CbiD"/>
    <property type="match status" value="1"/>
</dbReference>
<reference evidence="6" key="1">
    <citation type="journal article" date="2016" name="Genome Announc.">
        <title>Draft Genome Sequence of the Syntrophic Lactate-Degrading Bacterium Tepidanaerobacter syntrophicus JLT.</title>
        <authorList>
            <person name="Matsuura N."/>
            <person name="Ohashi A."/>
            <person name="Tourlousse D.M."/>
            <person name="Sekiguchi Y."/>
        </authorList>
    </citation>
    <scope>NUCLEOTIDE SEQUENCE [LARGE SCALE GENOMIC DNA]</scope>
    <source>
        <strain evidence="6">JL</strain>
    </source>
</reference>
<dbReference type="OrthoDB" id="6439987at2"/>
<dbReference type="InterPro" id="IPR002748">
    <property type="entry name" value="CbiD"/>
</dbReference>
<dbReference type="RefSeq" id="WP_059032718.1">
    <property type="nucleotide sequence ID" value="NZ_BSDN01000002.1"/>
</dbReference>
<dbReference type="PANTHER" id="PTHR35863:SF1">
    <property type="entry name" value="COBALT-PRECORRIN-5B C(1)-METHYLTRANSFERASE"/>
    <property type="match status" value="1"/>
</dbReference>
<dbReference type="GO" id="GO:0043780">
    <property type="term" value="F:cobalt-precorrin-5B C1-methyltransferase activity"/>
    <property type="evidence" value="ECO:0007669"/>
    <property type="project" value="RHEA"/>
</dbReference>
<evidence type="ECO:0000256" key="1">
    <source>
        <dbReference type="ARBA" id="ARBA00022573"/>
    </source>
</evidence>
<dbReference type="Gene3D" id="3.30.2110.10">
    <property type="entry name" value="CbiD-like"/>
    <property type="match status" value="1"/>
</dbReference>
<sequence length="367" mass="39190">MDKYIVKNGKKLRYGYTTGSCAAAAAKAATFALFYENIPREIEIDTPKGWPLKLPIAAFEKGEDWVSCGIKKDGGDDPDVTDGLIIYCKAERVSEGVTITAGAGIGIVTKPGLQVKPGEPAINPVPQAMIKNEVCKVLPKGCGVRLTISIPGGEEVAERTFNPMLGIKGGLSVIGTTGIVEPMSTAALKDTLAVQLSILAAQGHKKVILVPGNYGKNYALKSGENPELIVSYGNYLGFALEKVVEYGFKDVLLIGDIGKLIKIAAGIFDTTGKVADARSEIMTAYAAYFGVTKDVAVNLLNSVTTREALSIIEEAGIDMESFSKFIAERIVARCMWYTGKSLNIEVKIFSLNRGFLAKAYGKGENSN</sequence>
<comment type="function">
    <text evidence="5">Catalyzes the methylation of C-1 in cobalt-precorrin-5B to form cobalt-precorrin-6A.</text>
</comment>
<keyword evidence="1 5" id="KW-0169">Cobalamin biosynthesis</keyword>
<dbReference type="PIRSF" id="PIRSF026782">
    <property type="entry name" value="CbiD"/>
    <property type="match status" value="1"/>
</dbReference>
<keyword evidence="3 5" id="KW-0808">Transferase</keyword>
<protein>
    <recommendedName>
        <fullName evidence="5">Cobalt-precorrin-5B C(1)-methyltransferase</fullName>
        <ecNumber evidence="5">2.1.1.195</ecNumber>
    </recommendedName>
    <alternativeName>
        <fullName evidence="5">Cobalt-precorrin-6A synthase</fullName>
    </alternativeName>
</protein>
<evidence type="ECO:0000256" key="4">
    <source>
        <dbReference type="ARBA" id="ARBA00022691"/>
    </source>
</evidence>
<evidence type="ECO:0000256" key="5">
    <source>
        <dbReference type="HAMAP-Rule" id="MF_00787"/>
    </source>
</evidence>
<dbReference type="EC" id="2.1.1.195" evidence="5"/>
<dbReference type="InterPro" id="IPR036074">
    <property type="entry name" value="CbiD_sf"/>
</dbReference>
<proteinExistence type="inferred from homology"/>
<keyword evidence="7" id="KW-1185">Reference proteome</keyword>
<keyword evidence="2 5" id="KW-0489">Methyltransferase</keyword>
<evidence type="ECO:0000256" key="2">
    <source>
        <dbReference type="ARBA" id="ARBA00022603"/>
    </source>
</evidence>
<name>A0A0U9HEY9_9FIRM</name>
<comment type="pathway">
    <text evidence="5">Cofactor biosynthesis; adenosylcobalamin biosynthesis; cob(II)yrinate a,c-diamide from sirohydrochlorin (anaerobic route): step 6/10.</text>
</comment>
<dbReference type="EMBL" id="DF977001">
    <property type="protein sequence ID" value="GAQ25326.1"/>
    <property type="molecule type" value="Genomic_DNA"/>
</dbReference>
<comment type="similarity">
    <text evidence="5">Belongs to the CbiD family.</text>
</comment>
<dbReference type="Proteomes" id="UP000062160">
    <property type="component" value="Unassembled WGS sequence"/>
</dbReference>
<dbReference type="HAMAP" id="MF_00787">
    <property type="entry name" value="CbiD"/>
    <property type="match status" value="1"/>
</dbReference>
<dbReference type="GO" id="GO:0032259">
    <property type="term" value="P:methylation"/>
    <property type="evidence" value="ECO:0007669"/>
    <property type="project" value="UniProtKB-KW"/>
</dbReference>
<comment type="catalytic activity">
    <reaction evidence="5">
        <text>Co-precorrin-5B + S-adenosyl-L-methionine = Co-precorrin-6A + S-adenosyl-L-homocysteine</text>
        <dbReference type="Rhea" id="RHEA:26285"/>
        <dbReference type="ChEBI" id="CHEBI:57856"/>
        <dbReference type="ChEBI" id="CHEBI:59789"/>
        <dbReference type="ChEBI" id="CHEBI:60063"/>
        <dbReference type="ChEBI" id="CHEBI:60064"/>
        <dbReference type="EC" id="2.1.1.195"/>
    </reaction>
</comment>